<proteinExistence type="predicted"/>
<organism evidence="1 2">
    <name type="scientific">Rangifer tarandus platyrhynchus</name>
    <name type="common">Svalbard reindeer</name>
    <dbReference type="NCBI Taxonomy" id="3082113"/>
    <lineage>
        <taxon>Eukaryota</taxon>
        <taxon>Metazoa</taxon>
        <taxon>Chordata</taxon>
        <taxon>Craniata</taxon>
        <taxon>Vertebrata</taxon>
        <taxon>Euteleostomi</taxon>
        <taxon>Mammalia</taxon>
        <taxon>Eutheria</taxon>
        <taxon>Laurasiatheria</taxon>
        <taxon>Artiodactyla</taxon>
        <taxon>Ruminantia</taxon>
        <taxon>Pecora</taxon>
        <taxon>Cervidae</taxon>
        <taxon>Odocoileinae</taxon>
        <taxon>Rangifer</taxon>
    </lineage>
</organism>
<protein>
    <submittedName>
        <fullName evidence="1">Uncharacterized protein</fullName>
    </submittedName>
</protein>
<accession>A0AC59ZK07</accession>
<evidence type="ECO:0000313" key="1">
    <source>
        <dbReference type="EMBL" id="CAN0448175.1"/>
    </source>
</evidence>
<evidence type="ECO:0000313" key="2">
    <source>
        <dbReference type="Proteomes" id="UP001162501"/>
    </source>
</evidence>
<gene>
    <name evidence="1" type="ORF">MRATA1EN22A_LOCUS19490</name>
</gene>
<name>A0AC59ZK07_RANTA</name>
<reference evidence="1" key="2">
    <citation type="submission" date="2025-03" db="EMBL/GenBank/DDBJ databases">
        <authorList>
            <consortium name="ELIXIR-Norway"/>
            <consortium name="Elixir Norway"/>
        </authorList>
    </citation>
    <scope>NUCLEOTIDE SEQUENCE</scope>
</reference>
<dbReference type="EMBL" id="OX596087">
    <property type="protein sequence ID" value="CAN0448175.1"/>
    <property type="molecule type" value="Genomic_DNA"/>
</dbReference>
<reference evidence="1" key="1">
    <citation type="submission" date="2023-05" db="EMBL/GenBank/DDBJ databases">
        <authorList>
            <consortium name="ELIXIR-Norway"/>
        </authorList>
    </citation>
    <scope>NUCLEOTIDE SEQUENCE</scope>
</reference>
<sequence>MASHLTPSSISEPIPSPGSQSLGQKESRKLPDVAQHLTADSTTDPTPSFLLRLSRLPPIVIDILTVLRPEYRGREAALKHPLIRPRTQGPVHSPSQPRTQREAWAGRGLDARRRVQQMAAASSRAPRAATRRARIMDVELSYFALLALEFETPDEDQDS</sequence>
<dbReference type="Proteomes" id="UP001162501">
    <property type="component" value="Chromosome 3"/>
</dbReference>